<protein>
    <submittedName>
        <fullName evidence="1">Uncharacterized protein</fullName>
    </submittedName>
</protein>
<keyword evidence="2" id="KW-1185">Reference proteome</keyword>
<dbReference type="Proteomes" id="UP000295443">
    <property type="component" value="Unassembled WGS sequence"/>
</dbReference>
<reference evidence="1 2" key="1">
    <citation type="submission" date="2019-03" db="EMBL/GenBank/DDBJ databases">
        <title>Genome sequence of Thiobacillaceae bacterium LSR1, a sulfur-oxidizing bacterium isolated from freshwater sediment.</title>
        <authorList>
            <person name="Li S."/>
        </authorList>
    </citation>
    <scope>NUCLEOTIDE SEQUENCE [LARGE SCALE GENOMIC DNA]</scope>
    <source>
        <strain evidence="1 2">LSR1</strain>
    </source>
</reference>
<comment type="caution">
    <text evidence="1">The sequence shown here is derived from an EMBL/GenBank/DDBJ whole genome shotgun (WGS) entry which is preliminary data.</text>
</comment>
<dbReference type="AlphaFoldDB" id="A0A4R1BQZ1"/>
<accession>A0A4R1BQZ1</accession>
<evidence type="ECO:0000313" key="1">
    <source>
        <dbReference type="EMBL" id="TCJ20179.1"/>
    </source>
</evidence>
<gene>
    <name evidence="1" type="ORF">EZJ19_00985</name>
</gene>
<dbReference type="EMBL" id="SJZB01000003">
    <property type="protein sequence ID" value="TCJ20179.1"/>
    <property type="molecule type" value="Genomic_DNA"/>
</dbReference>
<name>A0A4R1BQZ1_9PROT</name>
<sequence length="86" mass="9699">MNDDTRVKKVTPGFRSILVSEAAFDKLKKLQRLTYGHQSDPNGVRFDLKDVVSAVVLEALEIEDLPQRALDRTARTVFSSLNIPKE</sequence>
<proteinExistence type="predicted"/>
<dbReference type="RefSeq" id="WP_131444438.1">
    <property type="nucleotide sequence ID" value="NZ_SJZB01000003.1"/>
</dbReference>
<dbReference type="OrthoDB" id="9977920at2"/>
<organism evidence="1 2">
    <name type="scientific">Parasulfuritortus cantonensis</name>
    <dbReference type="NCBI Taxonomy" id="2528202"/>
    <lineage>
        <taxon>Bacteria</taxon>
        <taxon>Pseudomonadati</taxon>
        <taxon>Pseudomonadota</taxon>
        <taxon>Betaproteobacteria</taxon>
        <taxon>Nitrosomonadales</taxon>
        <taxon>Thiobacillaceae</taxon>
        <taxon>Parasulfuritortus</taxon>
    </lineage>
</organism>
<evidence type="ECO:0000313" key="2">
    <source>
        <dbReference type="Proteomes" id="UP000295443"/>
    </source>
</evidence>